<dbReference type="Pfam" id="PF11938">
    <property type="entry name" value="DUF3456"/>
    <property type="match status" value="1"/>
</dbReference>
<feature type="transmembrane region" description="Helical" evidence="2">
    <location>
        <begin position="45"/>
        <end position="70"/>
    </location>
</feature>
<protein>
    <recommendedName>
        <fullName evidence="3">DUF3456 domain-containing protein</fullName>
    </recommendedName>
</protein>
<keyword evidence="2" id="KW-1133">Transmembrane helix</keyword>
<dbReference type="InterPro" id="IPR021852">
    <property type="entry name" value="DUF3456"/>
</dbReference>
<evidence type="ECO:0000313" key="5">
    <source>
        <dbReference type="Proteomes" id="UP000261480"/>
    </source>
</evidence>
<dbReference type="PANTHER" id="PTHR13341:SF4">
    <property type="entry name" value="CANOPY FGF SIGNALING REGULATOR 1"/>
    <property type="match status" value="1"/>
</dbReference>
<dbReference type="GO" id="GO:0005783">
    <property type="term" value="C:endoplasmic reticulum"/>
    <property type="evidence" value="ECO:0007669"/>
    <property type="project" value="TreeGrafter"/>
</dbReference>
<feature type="domain" description="DUF3456" evidence="3">
    <location>
        <begin position="67"/>
        <end position="171"/>
    </location>
</feature>
<dbReference type="Ensembl" id="ENSPMET00000027661.1">
    <property type="protein sequence ID" value="ENSPMEP00000033137.1"/>
    <property type="gene ID" value="ENSPMEG00000021496.1"/>
</dbReference>
<dbReference type="STRING" id="48701.ENSPMEP00000033137"/>
<accession>A0A3B3Z0I6</accession>
<evidence type="ECO:0000313" key="4">
    <source>
        <dbReference type="Ensembl" id="ENSPMEP00000033137.1"/>
    </source>
</evidence>
<comment type="similarity">
    <text evidence="1">Belongs to the canopy family.</text>
</comment>
<dbReference type="PANTHER" id="PTHR13341">
    <property type="entry name" value="MIR-INTERACTING SAPOSIN-LIKE PROTEIN"/>
    <property type="match status" value="1"/>
</dbReference>
<dbReference type="AlphaFoldDB" id="A0A3B3Z0I6"/>
<proteinExistence type="inferred from homology"/>
<name>A0A3B3Z0I6_9TELE</name>
<dbReference type="InterPro" id="IPR042415">
    <property type="entry name" value="CNPY"/>
</dbReference>
<keyword evidence="5" id="KW-1185">Reference proteome</keyword>
<reference evidence="4" key="2">
    <citation type="submission" date="2025-09" db="UniProtKB">
        <authorList>
            <consortium name="Ensembl"/>
        </authorList>
    </citation>
    <scope>IDENTIFICATION</scope>
</reference>
<keyword evidence="2" id="KW-0812">Transmembrane</keyword>
<sequence>MKCNAILKYNLLAITAKSTLDIDFIPNFHIVASLINMYLVTKKVFLFYITLWKSIYLSVCLSVCLSVPFARSETHLSELLDGVCDSMSDYALYFDPDTHHKQYRRFAPRISGSSEDFPDFKNFKFDGPEASNNLKFACETLVEELEDDIISLLGRDEGEDVQKKLCSRVSGNSSQIQYSHLMTFF</sequence>
<evidence type="ECO:0000259" key="3">
    <source>
        <dbReference type="Pfam" id="PF11938"/>
    </source>
</evidence>
<reference evidence="4" key="1">
    <citation type="submission" date="2025-08" db="UniProtKB">
        <authorList>
            <consortium name="Ensembl"/>
        </authorList>
    </citation>
    <scope>IDENTIFICATION</scope>
</reference>
<evidence type="ECO:0000256" key="2">
    <source>
        <dbReference type="SAM" id="Phobius"/>
    </source>
</evidence>
<evidence type="ECO:0000256" key="1">
    <source>
        <dbReference type="ARBA" id="ARBA00007285"/>
    </source>
</evidence>
<keyword evidence="2" id="KW-0472">Membrane</keyword>
<dbReference type="Proteomes" id="UP000261480">
    <property type="component" value="Unplaced"/>
</dbReference>
<organism evidence="4 5">
    <name type="scientific">Poecilia mexicana</name>
    <dbReference type="NCBI Taxonomy" id="48701"/>
    <lineage>
        <taxon>Eukaryota</taxon>
        <taxon>Metazoa</taxon>
        <taxon>Chordata</taxon>
        <taxon>Craniata</taxon>
        <taxon>Vertebrata</taxon>
        <taxon>Euteleostomi</taxon>
        <taxon>Actinopterygii</taxon>
        <taxon>Neopterygii</taxon>
        <taxon>Teleostei</taxon>
        <taxon>Neoteleostei</taxon>
        <taxon>Acanthomorphata</taxon>
        <taxon>Ovalentaria</taxon>
        <taxon>Atherinomorphae</taxon>
        <taxon>Cyprinodontiformes</taxon>
        <taxon>Poeciliidae</taxon>
        <taxon>Poeciliinae</taxon>
        <taxon>Poecilia</taxon>
    </lineage>
</organism>